<evidence type="ECO:0000256" key="3">
    <source>
        <dbReference type="ARBA" id="ARBA00022692"/>
    </source>
</evidence>
<dbReference type="GO" id="GO:0055085">
    <property type="term" value="P:transmembrane transport"/>
    <property type="evidence" value="ECO:0007669"/>
    <property type="project" value="TreeGrafter"/>
</dbReference>
<comment type="similarity">
    <text evidence="2">Belongs to the transient receptor potential (TRP) ion channel family.</text>
</comment>
<dbReference type="Pfam" id="PF06011">
    <property type="entry name" value="TRP"/>
    <property type="match status" value="1"/>
</dbReference>
<feature type="compositionally biased region" description="Basic and acidic residues" evidence="7">
    <location>
        <begin position="916"/>
        <end position="936"/>
    </location>
</feature>
<dbReference type="InterPro" id="IPR040241">
    <property type="entry name" value="TRP_Flc/Pkd2-like"/>
</dbReference>
<comment type="caution">
    <text evidence="10">The sequence shown here is derived from an EMBL/GenBank/DDBJ whole genome shotgun (WGS) entry which is preliminary data.</text>
</comment>
<feature type="compositionally biased region" description="Polar residues" evidence="7">
    <location>
        <begin position="1223"/>
        <end position="1234"/>
    </location>
</feature>
<feature type="transmembrane region" description="Helical" evidence="8">
    <location>
        <begin position="576"/>
        <end position="593"/>
    </location>
</feature>
<evidence type="ECO:0000256" key="1">
    <source>
        <dbReference type="ARBA" id="ARBA00004141"/>
    </source>
</evidence>
<proteinExistence type="inferred from homology"/>
<feature type="transmembrane region" description="Helical" evidence="8">
    <location>
        <begin position="524"/>
        <end position="547"/>
    </location>
</feature>
<evidence type="ECO:0000256" key="6">
    <source>
        <dbReference type="ARBA" id="ARBA00023136"/>
    </source>
</evidence>
<dbReference type="EMBL" id="CAJPDS010000022">
    <property type="protein sequence ID" value="CAF9918427.1"/>
    <property type="molecule type" value="Genomic_DNA"/>
</dbReference>
<feature type="region of interest" description="Disordered" evidence="7">
    <location>
        <begin position="26"/>
        <end position="92"/>
    </location>
</feature>
<feature type="region of interest" description="Disordered" evidence="7">
    <location>
        <begin position="951"/>
        <end position="971"/>
    </location>
</feature>
<evidence type="ECO:0000313" key="10">
    <source>
        <dbReference type="EMBL" id="CAF9918427.1"/>
    </source>
</evidence>
<feature type="transmembrane region" description="Helical" evidence="8">
    <location>
        <begin position="665"/>
        <end position="684"/>
    </location>
</feature>
<feature type="domain" description="ML-like" evidence="9">
    <location>
        <begin position="121"/>
        <end position="309"/>
    </location>
</feature>
<feature type="region of interest" description="Disordered" evidence="7">
    <location>
        <begin position="775"/>
        <end position="936"/>
    </location>
</feature>
<name>A0A8H3I840_9LECA</name>
<keyword evidence="3 8" id="KW-0812">Transmembrane</keyword>
<feature type="compositionally biased region" description="Acidic residues" evidence="7">
    <location>
        <begin position="1063"/>
        <end position="1077"/>
    </location>
</feature>
<evidence type="ECO:0000256" key="8">
    <source>
        <dbReference type="SAM" id="Phobius"/>
    </source>
</evidence>
<feature type="transmembrane region" description="Helical" evidence="8">
    <location>
        <begin position="634"/>
        <end position="653"/>
    </location>
</feature>
<feature type="compositionally biased region" description="Basic and acidic residues" evidence="7">
    <location>
        <begin position="1135"/>
        <end position="1153"/>
    </location>
</feature>
<reference evidence="10" key="1">
    <citation type="submission" date="2021-03" db="EMBL/GenBank/DDBJ databases">
        <authorList>
            <person name="Tagirdzhanova G."/>
        </authorList>
    </citation>
    <scope>NUCLEOTIDE SEQUENCE</scope>
</reference>
<evidence type="ECO:0000259" key="9">
    <source>
        <dbReference type="SMART" id="SM01320"/>
    </source>
</evidence>
<evidence type="ECO:0000313" key="11">
    <source>
        <dbReference type="Proteomes" id="UP000664521"/>
    </source>
</evidence>
<keyword evidence="5 8" id="KW-1133">Transmembrane helix</keyword>
<feature type="compositionally biased region" description="Polar residues" evidence="7">
    <location>
        <begin position="1107"/>
        <end position="1116"/>
    </location>
</feature>
<dbReference type="PANTHER" id="PTHR31145:SF6">
    <property type="entry name" value="INTEGRAL MEMBRANE PROTEIN (AFU_ORTHOLOGUE AFUA_7G01610)"/>
    <property type="match status" value="1"/>
</dbReference>
<evidence type="ECO:0000256" key="7">
    <source>
        <dbReference type="SAM" id="MobiDB-lite"/>
    </source>
</evidence>
<feature type="region of interest" description="Disordered" evidence="7">
    <location>
        <begin position="993"/>
        <end position="1191"/>
    </location>
</feature>
<evidence type="ECO:0000256" key="5">
    <source>
        <dbReference type="ARBA" id="ARBA00022989"/>
    </source>
</evidence>
<accession>A0A8H3I840</accession>
<gene>
    <name evidence="10" type="ORF">HETSPECPRED_003754</name>
</gene>
<dbReference type="OrthoDB" id="5312224at2759"/>
<dbReference type="InterPro" id="IPR010308">
    <property type="entry name" value="TRP_C"/>
</dbReference>
<feature type="transmembrane region" description="Helical" evidence="8">
    <location>
        <begin position="311"/>
        <end position="333"/>
    </location>
</feature>
<evidence type="ECO:0000256" key="2">
    <source>
        <dbReference type="ARBA" id="ARBA00010642"/>
    </source>
</evidence>
<dbReference type="GO" id="GO:0016020">
    <property type="term" value="C:membrane"/>
    <property type="evidence" value="ECO:0007669"/>
    <property type="project" value="UniProtKB-SubCell"/>
</dbReference>
<dbReference type="InterPro" id="IPR032800">
    <property type="entry name" value="TRP_N"/>
</dbReference>
<dbReference type="SMART" id="SM01320">
    <property type="entry name" value="TRP_N"/>
    <property type="match status" value="1"/>
</dbReference>
<feature type="transmembrane region" description="Helical" evidence="8">
    <location>
        <begin position="102"/>
        <end position="118"/>
    </location>
</feature>
<feature type="compositionally biased region" description="Polar residues" evidence="7">
    <location>
        <begin position="1154"/>
        <end position="1167"/>
    </location>
</feature>
<feature type="region of interest" description="Disordered" evidence="7">
    <location>
        <begin position="1204"/>
        <end position="1275"/>
    </location>
</feature>
<organism evidence="10 11">
    <name type="scientific">Heterodermia speciosa</name>
    <dbReference type="NCBI Taxonomy" id="116794"/>
    <lineage>
        <taxon>Eukaryota</taxon>
        <taxon>Fungi</taxon>
        <taxon>Dikarya</taxon>
        <taxon>Ascomycota</taxon>
        <taxon>Pezizomycotina</taxon>
        <taxon>Lecanoromycetes</taxon>
        <taxon>OSLEUM clade</taxon>
        <taxon>Lecanoromycetidae</taxon>
        <taxon>Caliciales</taxon>
        <taxon>Physciaceae</taxon>
        <taxon>Heterodermia</taxon>
    </lineage>
</organism>
<feature type="transmembrane region" description="Helical" evidence="8">
    <location>
        <begin position="448"/>
        <end position="471"/>
    </location>
</feature>
<feature type="transmembrane region" description="Helical" evidence="8">
    <location>
        <begin position="491"/>
        <end position="512"/>
    </location>
</feature>
<feature type="transmembrane region" description="Helical" evidence="8">
    <location>
        <begin position="605"/>
        <end position="622"/>
    </location>
</feature>
<feature type="compositionally biased region" description="Basic and acidic residues" evidence="7">
    <location>
        <begin position="68"/>
        <end position="77"/>
    </location>
</feature>
<comment type="subcellular location">
    <subcellularLocation>
        <location evidence="1">Membrane</location>
        <topology evidence="1">Multi-pass membrane protein</topology>
    </subcellularLocation>
</comment>
<protein>
    <recommendedName>
        <fullName evidence="9">ML-like domain-containing protein</fullName>
    </recommendedName>
</protein>
<keyword evidence="6 8" id="KW-0472">Membrane</keyword>
<sequence>MDKKARKHGYCSCTTLGYTSGEELADDKGKLMGEPDDQWETCGPVSPRLASLLSKPPEFRTAPSQESSTEHGHDRGSRKNSTTKAPVDDEACRQIHGTRRRSLFHVLQLGLMLLMFFVKPSEAAFVSFKDCLSPNVINSNPKQLQFTPLLVWASFNSSASHNLNVTVYGNVSGQATQQNPPTNPLDPSWNDPNITLGKIIDVPKNFTTLTGSFNVLDYTPYEIPATRFCNTTVHGQCPIAPVFKNMSIYVFRLPDPSLLPAFSVAHELYSSYAFTTISANLKIISGSDSAPQLACVTTEITPELGHTISNVLTYIPLVVLIFVAVATACAAVFSPWGSTDIFRFTSNYGRDADLLRLVTPGFGDCLQYIQFIILEGSLSLDYPGFYQPAVSQVSWSALMFNESFVSHGNGTQSLLDGVYTVNGTYGLDRMSQLVGMTADKDIWAGMMVWLLVIIAALVALVQLGFISRWIYRLVSNTQNEDLRAKNMPFSVGNAIRVVFNYFLLPIVALSMYQLVAAGRSPAVTVGFASILIVALVLFAAWLLWLIASTRPRSYLFDDLPTVLLYGPLYNTYSDNAATFALIPVMLTFVRGIAIGAVQPSGIAQLILLAICEVILILTLNAFRPFHSPTSMNAFHTFFAAVRLLSILLSVAFLPSLSVAAAPRGWIGYVILLMHGIVLVFGFFLNACQTLIEVVARLAGAGGEEGVGGGAARGGLVKVFGMRQLSRRNPRRRGQARHSIASDAAMLSPEGDQKSIHLNGGRSRSLSASSAILLNKQQTGDPRRSVGLDSVSATGPGLQHVDSESGPYTPSTGGAASAFSYLPGTSQTGGQGGSPGANIINLKNAETADPYYRPPRARRPTVDAYTPRAHSRGSWTSGDWANRRWSQHSPEQEGSPNPMEGPSISGRGTPVPAHLGAARERSDSNNDDPRHSKTDYATREVDFYYGVRGPALSNLPTRRLKTGPADPTGPVSAATGWFKSLWGGKTKDTGKGFEVVRSSRAPPPHRRTTPGALALAEDTGYTDEPGIATERSRDLALSDEGDAIGGGTRHLPADNRSSPPNSESGDDDDDRTLSDDEFPPTNRESQVSPFPPSLPAIDTGGGIELPNRNVSKASSAATREPSKRRMRPPNVPLKSSRRESRHGDLQDDTADRSRLSTVAQSPPTTPQRTGRLYDPAQPAHERPQASDTLTNRLPFEVHLGTSRDRRISGSAGYSNNWSLDKPTNDVNSTDQTSHAQHPPSALGSLAPDIRRDRPQSMGYVQQHRASDNIHTAGTDDPAYLGSSAEVINENITSGNPGSRRYFPE</sequence>
<dbReference type="Proteomes" id="UP000664521">
    <property type="component" value="Unassembled WGS sequence"/>
</dbReference>
<dbReference type="Pfam" id="PF14558">
    <property type="entry name" value="TRP_N"/>
    <property type="match status" value="1"/>
</dbReference>
<evidence type="ECO:0000256" key="4">
    <source>
        <dbReference type="ARBA" id="ARBA00022729"/>
    </source>
</evidence>
<keyword evidence="4" id="KW-0732">Signal</keyword>
<dbReference type="PANTHER" id="PTHR31145">
    <property type="entry name" value="INTEGRAL MEMBRANE PROTEIN (AFU_ORTHOLOGUE AFUA_7G01610)"/>
    <property type="match status" value="1"/>
</dbReference>
<keyword evidence="11" id="KW-1185">Reference proteome</keyword>